<evidence type="ECO:0000313" key="10">
    <source>
        <dbReference type="EMBL" id="KAJ4799007.1"/>
    </source>
</evidence>
<dbReference type="CDD" id="cd03564">
    <property type="entry name" value="ANTH_N"/>
    <property type="match status" value="1"/>
</dbReference>
<dbReference type="PANTHER" id="PTHR22951">
    <property type="entry name" value="CLATHRIN ASSEMBLY PROTEIN"/>
    <property type="match status" value="1"/>
</dbReference>
<dbReference type="SUPFAM" id="SSF89009">
    <property type="entry name" value="GAT-like domain"/>
    <property type="match status" value="1"/>
</dbReference>
<reference evidence="10" key="1">
    <citation type="submission" date="2022-08" db="EMBL/GenBank/DDBJ databases">
        <authorList>
            <person name="Marques A."/>
        </authorList>
    </citation>
    <scope>NUCLEOTIDE SEQUENCE</scope>
    <source>
        <strain evidence="10">RhyPub2mFocal</strain>
        <tissue evidence="10">Leaves</tissue>
    </source>
</reference>
<evidence type="ECO:0000256" key="2">
    <source>
        <dbReference type="ARBA" id="ARBA00004555"/>
    </source>
</evidence>
<accession>A0AAV8G8Y4</accession>
<protein>
    <submittedName>
        <fullName evidence="10">ENTH/ANTH/VHS superfamily protein</fullName>
    </submittedName>
</protein>
<dbReference type="InterPro" id="IPR048050">
    <property type="entry name" value="ANTH_N_plant"/>
</dbReference>
<dbReference type="SMART" id="SM00273">
    <property type="entry name" value="ENTH"/>
    <property type="match status" value="1"/>
</dbReference>
<dbReference type="InterPro" id="IPR011417">
    <property type="entry name" value="ANTH_dom"/>
</dbReference>
<feature type="domain" description="ENTH" evidence="9">
    <location>
        <begin position="54"/>
        <end position="192"/>
    </location>
</feature>
<dbReference type="GO" id="GO:0072583">
    <property type="term" value="P:clathrin-dependent endocytosis"/>
    <property type="evidence" value="ECO:0007669"/>
    <property type="project" value="InterPro"/>
</dbReference>
<name>A0AAV8G8Y4_9POAL</name>
<evidence type="ECO:0000313" key="11">
    <source>
        <dbReference type="Proteomes" id="UP001140206"/>
    </source>
</evidence>
<keyword evidence="11" id="KW-1185">Reference proteome</keyword>
<dbReference type="GO" id="GO:0005794">
    <property type="term" value="C:Golgi apparatus"/>
    <property type="evidence" value="ECO:0007669"/>
    <property type="project" value="UniProtKB-SubCell"/>
</dbReference>
<evidence type="ECO:0000259" key="9">
    <source>
        <dbReference type="PROSITE" id="PS50942"/>
    </source>
</evidence>
<keyword evidence="8" id="KW-0968">Cytoplasmic vesicle</keyword>
<dbReference type="GO" id="GO:0005546">
    <property type="term" value="F:phosphatidylinositol-4,5-bisphosphate binding"/>
    <property type="evidence" value="ECO:0007669"/>
    <property type="project" value="TreeGrafter"/>
</dbReference>
<keyword evidence="7" id="KW-0168">Coated pit</keyword>
<comment type="subcellular location">
    <subcellularLocation>
        <location evidence="1">Cytoplasmic vesicle</location>
        <location evidence="1">Clathrin-coated vesicle</location>
    </subcellularLocation>
    <subcellularLocation>
        <location evidence="2">Golgi apparatus</location>
    </subcellularLocation>
    <subcellularLocation>
        <location evidence="3">Membrane</location>
        <location evidence="3">Clathrin-coated pit</location>
    </subcellularLocation>
</comment>
<comment type="caution">
    <text evidence="10">The sequence shown here is derived from an EMBL/GenBank/DDBJ whole genome shotgun (WGS) entry which is preliminary data.</text>
</comment>
<dbReference type="Gene3D" id="1.25.40.90">
    <property type="match status" value="1"/>
</dbReference>
<dbReference type="GO" id="GO:0048268">
    <property type="term" value="P:clathrin coat assembly"/>
    <property type="evidence" value="ECO:0007669"/>
    <property type="project" value="InterPro"/>
</dbReference>
<evidence type="ECO:0000256" key="7">
    <source>
        <dbReference type="ARBA" id="ARBA00023176"/>
    </source>
</evidence>
<evidence type="ECO:0000256" key="8">
    <source>
        <dbReference type="ARBA" id="ARBA00023329"/>
    </source>
</evidence>
<keyword evidence="4" id="KW-0254">Endocytosis</keyword>
<gene>
    <name evidence="10" type="ORF">LUZ62_050253</name>
</gene>
<dbReference type="Gene3D" id="1.20.58.150">
    <property type="entry name" value="ANTH domain"/>
    <property type="match status" value="1"/>
</dbReference>
<dbReference type="InterPro" id="IPR013809">
    <property type="entry name" value="ENTH"/>
</dbReference>
<dbReference type="InterPro" id="IPR014712">
    <property type="entry name" value="ANTH_dom_sf"/>
</dbReference>
<dbReference type="InterPro" id="IPR008942">
    <property type="entry name" value="ENTH_VHS"/>
</dbReference>
<dbReference type="GO" id="GO:0005905">
    <property type="term" value="C:clathrin-coated pit"/>
    <property type="evidence" value="ECO:0007669"/>
    <property type="project" value="UniProtKB-SubCell"/>
</dbReference>
<dbReference type="SUPFAM" id="SSF48464">
    <property type="entry name" value="ENTH/VHS domain"/>
    <property type="match status" value="1"/>
</dbReference>
<evidence type="ECO:0000256" key="4">
    <source>
        <dbReference type="ARBA" id="ARBA00022583"/>
    </source>
</evidence>
<dbReference type="GO" id="GO:0006900">
    <property type="term" value="P:vesicle budding from membrane"/>
    <property type="evidence" value="ECO:0007669"/>
    <property type="project" value="TreeGrafter"/>
</dbReference>
<dbReference type="EMBL" id="JAMFTS010000002">
    <property type="protein sequence ID" value="KAJ4799007.1"/>
    <property type="molecule type" value="Genomic_DNA"/>
</dbReference>
<evidence type="ECO:0000256" key="1">
    <source>
        <dbReference type="ARBA" id="ARBA00004132"/>
    </source>
</evidence>
<keyword evidence="6" id="KW-0472">Membrane</keyword>
<sequence length="627" mass="70275">MLFLIPYAKNTQSFWTANIDLNQKMNIAVGANPQQSIRRALGVLKDSTAVGLVKVNSDYKDLDVAIVKATNHFEVLPKEKHIRTIYQAISASRSRADVSYCIHNLVKRLARTSNWAVALKTLVVIHRALRETDWSFREELLRYRRTRAQMLNLSHFKDDSSTIAWNYSAWVRTYALFLEERLECSQILKYDIESEPNRVTDLETRELLEQLPALQNLLFRLIGCLPEGAAVHNQMIRFAVSMVAQESIKIYAAIKTGTVNLADKFFDMQRHDAIRALDIYRKAVRQAENLSDFYKICRKLALGRVNDYKKVEQPPGSFLEAMEEYIKNVPRRNMLENGRETPTIQYKNNKEAELPAATSLNLHEVILPKIHTRETTVQPALPESIADLLCLDGFRHDSTARDVDETNSLALSLISNEAPASNACASSNPTYVMEDWELALVAASSSKQSSLPELNLGDGFNKLTLDSLYENSVAQGQTNDEFATTSDQVASANPFEMIPFSDNPFFVHSDEISSTNMEPGTNWGHDDLFFLSTTETVTSNNTSVGLDTRHTNSFSLPINGESVPGNNVPIGTEMGHDDPFFLSNTVTVPSNSLFEAETNHGIDAALQMQGQENSHGITKNPFGNPFI</sequence>
<dbReference type="GO" id="GO:0000149">
    <property type="term" value="F:SNARE binding"/>
    <property type="evidence" value="ECO:0007669"/>
    <property type="project" value="TreeGrafter"/>
</dbReference>
<dbReference type="PANTHER" id="PTHR22951:SF97">
    <property type="entry name" value="ENTH DOMAIN-CONTAINING PROTEIN"/>
    <property type="match status" value="1"/>
</dbReference>
<dbReference type="Pfam" id="PF07651">
    <property type="entry name" value="ANTH"/>
    <property type="match status" value="1"/>
</dbReference>
<dbReference type="GO" id="GO:0005545">
    <property type="term" value="F:1-phosphatidylinositol binding"/>
    <property type="evidence" value="ECO:0007669"/>
    <property type="project" value="InterPro"/>
</dbReference>
<evidence type="ECO:0000256" key="3">
    <source>
        <dbReference type="ARBA" id="ARBA00004600"/>
    </source>
</evidence>
<dbReference type="AlphaFoldDB" id="A0AAV8G8Y4"/>
<proteinExistence type="predicted"/>
<organism evidence="10 11">
    <name type="scientific">Rhynchospora pubera</name>
    <dbReference type="NCBI Taxonomy" id="906938"/>
    <lineage>
        <taxon>Eukaryota</taxon>
        <taxon>Viridiplantae</taxon>
        <taxon>Streptophyta</taxon>
        <taxon>Embryophyta</taxon>
        <taxon>Tracheophyta</taxon>
        <taxon>Spermatophyta</taxon>
        <taxon>Magnoliopsida</taxon>
        <taxon>Liliopsida</taxon>
        <taxon>Poales</taxon>
        <taxon>Cyperaceae</taxon>
        <taxon>Cyperoideae</taxon>
        <taxon>Rhynchosporeae</taxon>
        <taxon>Rhynchospora</taxon>
    </lineage>
</organism>
<keyword evidence="5" id="KW-0333">Golgi apparatus</keyword>
<dbReference type="Proteomes" id="UP001140206">
    <property type="component" value="Chromosome 2"/>
</dbReference>
<dbReference type="PROSITE" id="PS50942">
    <property type="entry name" value="ENTH"/>
    <property type="match status" value="1"/>
</dbReference>
<evidence type="ECO:0000256" key="5">
    <source>
        <dbReference type="ARBA" id="ARBA00023034"/>
    </source>
</evidence>
<dbReference type="GO" id="GO:0030136">
    <property type="term" value="C:clathrin-coated vesicle"/>
    <property type="evidence" value="ECO:0007669"/>
    <property type="project" value="UniProtKB-SubCell"/>
</dbReference>
<dbReference type="InterPro" id="IPR045192">
    <property type="entry name" value="AP180-like"/>
</dbReference>
<dbReference type="GO" id="GO:0032050">
    <property type="term" value="F:clathrin heavy chain binding"/>
    <property type="evidence" value="ECO:0007669"/>
    <property type="project" value="TreeGrafter"/>
</dbReference>
<evidence type="ECO:0000256" key="6">
    <source>
        <dbReference type="ARBA" id="ARBA00023136"/>
    </source>
</evidence>
<dbReference type="FunFam" id="1.20.58.150:FF:000005">
    <property type="entry name" value="putative clathrin assembly protein At2g25430"/>
    <property type="match status" value="1"/>
</dbReference>